<evidence type="ECO:0000313" key="7">
    <source>
        <dbReference type="Proteomes" id="UP000318571"/>
    </source>
</evidence>
<evidence type="ECO:0000256" key="3">
    <source>
        <dbReference type="ARBA" id="ARBA00022741"/>
    </source>
</evidence>
<dbReference type="InterPro" id="IPR036236">
    <property type="entry name" value="Znf_C2H2_sf"/>
</dbReference>
<dbReference type="InterPro" id="IPR018022">
    <property type="entry name" value="IPT"/>
</dbReference>
<dbReference type="GO" id="GO:0005524">
    <property type="term" value="F:ATP binding"/>
    <property type="evidence" value="ECO:0007669"/>
    <property type="project" value="UniProtKB-KW"/>
</dbReference>
<dbReference type="Pfam" id="PF01715">
    <property type="entry name" value="IPPT"/>
    <property type="match status" value="2"/>
</dbReference>
<dbReference type="InterPro" id="IPR039657">
    <property type="entry name" value="Dimethylallyltransferase"/>
</dbReference>
<keyword evidence="4" id="KW-0067">ATP-binding</keyword>
<keyword evidence="2" id="KW-0808">Transferase</keyword>
<dbReference type="Proteomes" id="UP000318571">
    <property type="component" value="Chromosome 10"/>
</dbReference>
<dbReference type="GO" id="GO:0006400">
    <property type="term" value="P:tRNA modification"/>
    <property type="evidence" value="ECO:0007669"/>
    <property type="project" value="TreeGrafter"/>
</dbReference>
<proteinExistence type="inferred from homology"/>
<organism evidence="6 7">
    <name type="scientific">Tigriopus californicus</name>
    <name type="common">Marine copepod</name>
    <dbReference type="NCBI Taxonomy" id="6832"/>
    <lineage>
        <taxon>Eukaryota</taxon>
        <taxon>Metazoa</taxon>
        <taxon>Ecdysozoa</taxon>
        <taxon>Arthropoda</taxon>
        <taxon>Crustacea</taxon>
        <taxon>Multicrustacea</taxon>
        <taxon>Hexanauplia</taxon>
        <taxon>Copepoda</taxon>
        <taxon>Harpacticoida</taxon>
        <taxon>Harpacticidae</taxon>
        <taxon>Tigriopus</taxon>
    </lineage>
</organism>
<dbReference type="SUPFAM" id="SSF57667">
    <property type="entry name" value="beta-beta-alpha zinc fingers"/>
    <property type="match status" value="1"/>
</dbReference>
<dbReference type="OrthoDB" id="775260at2759"/>
<dbReference type="OMA" id="TAENWGC"/>
<dbReference type="AlphaFoldDB" id="A0A553NDS7"/>
<protein>
    <submittedName>
        <fullName evidence="6">Uncharacterized protein</fullName>
    </submittedName>
</protein>
<dbReference type="HAMAP" id="MF_00185">
    <property type="entry name" value="IPP_trans"/>
    <property type="match status" value="1"/>
</dbReference>
<reference evidence="6 7" key="1">
    <citation type="journal article" date="2018" name="Nat. Ecol. Evol.">
        <title>Genomic signatures of mitonuclear coevolution across populations of Tigriopus californicus.</title>
        <authorList>
            <person name="Barreto F.S."/>
            <person name="Watson E.T."/>
            <person name="Lima T.G."/>
            <person name="Willett C.S."/>
            <person name="Edmands S."/>
            <person name="Li W."/>
            <person name="Burton R.S."/>
        </authorList>
    </citation>
    <scope>NUCLEOTIDE SEQUENCE [LARGE SCALE GENOMIC DNA]</scope>
    <source>
        <strain evidence="6 7">San Diego</strain>
    </source>
</reference>
<dbReference type="GO" id="GO:0052381">
    <property type="term" value="F:tRNA dimethylallyltransferase activity"/>
    <property type="evidence" value="ECO:0007669"/>
    <property type="project" value="InterPro"/>
</dbReference>
<gene>
    <name evidence="6" type="ORF">TCAL_11566</name>
</gene>
<dbReference type="Gene3D" id="3.40.50.300">
    <property type="entry name" value="P-loop containing nucleotide triphosphate hydrolases"/>
    <property type="match status" value="1"/>
</dbReference>
<evidence type="ECO:0000256" key="2">
    <source>
        <dbReference type="ARBA" id="ARBA00022679"/>
    </source>
</evidence>
<evidence type="ECO:0000256" key="1">
    <source>
        <dbReference type="ARBA" id="ARBA00005842"/>
    </source>
</evidence>
<dbReference type="PANTHER" id="PTHR11088:SF89">
    <property type="entry name" value="TRNA DIMETHYLALLYLTRANSFERASE"/>
    <property type="match status" value="1"/>
</dbReference>
<dbReference type="Gene3D" id="1.10.20.140">
    <property type="match status" value="1"/>
</dbReference>
<evidence type="ECO:0000256" key="5">
    <source>
        <dbReference type="SAM" id="MobiDB-lite"/>
    </source>
</evidence>
<dbReference type="SUPFAM" id="SSF52540">
    <property type="entry name" value="P-loop containing nucleoside triphosphate hydrolases"/>
    <property type="match status" value="1"/>
</dbReference>
<dbReference type="EMBL" id="VCGU01000458">
    <property type="protein sequence ID" value="TRY63565.1"/>
    <property type="molecule type" value="Genomic_DNA"/>
</dbReference>
<dbReference type="PANTHER" id="PTHR11088">
    <property type="entry name" value="TRNA DIMETHYLALLYLTRANSFERASE"/>
    <property type="match status" value="1"/>
</dbReference>
<dbReference type="STRING" id="6832.A0A553NDS7"/>
<keyword evidence="7" id="KW-1185">Reference proteome</keyword>
<sequence length="539" mass="61722">MAGRMPLVVILGATGAGKSKLALELAHHFKGEVISADAMQMYRGLDIVTNKVTPEEIAMAPHHMIGFLDPLSKCTVVDFRNQALPIVEDLLRRNVMPVICGGTNYYIESLLWKVLIDQGLDGSNESEIPILKEANNRPEDIPSLSSPSSKRPNHEKLSLPLGDLEPGDIFETSTMGARSKDLDDPDTSDEVLHEKLRDIDPDRAGQLHKTNRRKVLRSIQVFHQTGRRHSELLREQIQDGGNHLGGPLRFPNFLILWVQCDQEILDDRCDRRVDKMIQRGMIKELEDFHKEYNLKRQEPADYTLGIFQSIGFKEFHNYLMLKTKAEKESDLGQKYFQDGVEQLKMVTRKYARKQIKWMRNRFLDPRRQIPDVYAVDSSDPSQWNEQCLEPALELVQAHLENRTPLLKPLEKVQRDVLKAELEQKILDCPICQVQTLGQSQMEVHLRSKGHRAKLRRLNSPRLLVFKISKINKDLQASSEMALLQKMKAFTGHGFSELKTQLSDPEGIFRVRIKECDALRTLDELKDLGLELEMKSISSK</sequence>
<comment type="caution">
    <text evidence="6">The sequence shown here is derived from an EMBL/GenBank/DDBJ whole genome shotgun (WGS) entry which is preliminary data.</text>
</comment>
<feature type="region of interest" description="Disordered" evidence="5">
    <location>
        <begin position="130"/>
        <end position="167"/>
    </location>
</feature>
<dbReference type="GO" id="GO:0005739">
    <property type="term" value="C:mitochondrion"/>
    <property type="evidence" value="ECO:0007669"/>
    <property type="project" value="TreeGrafter"/>
</dbReference>
<accession>A0A553NDS7</accession>
<evidence type="ECO:0000313" key="6">
    <source>
        <dbReference type="EMBL" id="TRY63565.1"/>
    </source>
</evidence>
<keyword evidence="3" id="KW-0547">Nucleotide-binding</keyword>
<dbReference type="InterPro" id="IPR027417">
    <property type="entry name" value="P-loop_NTPase"/>
</dbReference>
<comment type="similarity">
    <text evidence="1">Belongs to the IPP transferase family.</text>
</comment>
<evidence type="ECO:0000256" key="4">
    <source>
        <dbReference type="ARBA" id="ARBA00022840"/>
    </source>
</evidence>
<name>A0A553NDS7_TIGCA</name>